<feature type="compositionally biased region" description="Low complexity" evidence="1">
    <location>
        <begin position="359"/>
        <end position="373"/>
    </location>
</feature>
<dbReference type="EMBL" id="CAJRGZ010000019">
    <property type="protein sequence ID" value="CAG5159039.1"/>
    <property type="molecule type" value="Genomic_DNA"/>
</dbReference>
<comment type="caution">
    <text evidence="2">The sequence shown here is derived from an EMBL/GenBank/DDBJ whole genome shotgun (WGS) entry which is preliminary data.</text>
</comment>
<organism evidence="2 3">
    <name type="scientific">Alternaria atra</name>
    <dbReference type="NCBI Taxonomy" id="119953"/>
    <lineage>
        <taxon>Eukaryota</taxon>
        <taxon>Fungi</taxon>
        <taxon>Dikarya</taxon>
        <taxon>Ascomycota</taxon>
        <taxon>Pezizomycotina</taxon>
        <taxon>Dothideomycetes</taxon>
        <taxon>Pleosporomycetidae</taxon>
        <taxon>Pleosporales</taxon>
        <taxon>Pleosporineae</taxon>
        <taxon>Pleosporaceae</taxon>
        <taxon>Alternaria</taxon>
        <taxon>Alternaria sect. Ulocladioides</taxon>
    </lineage>
</organism>
<dbReference type="Gene3D" id="2.40.70.10">
    <property type="entry name" value="Acid Proteases"/>
    <property type="match status" value="2"/>
</dbReference>
<evidence type="ECO:0000256" key="1">
    <source>
        <dbReference type="SAM" id="MobiDB-lite"/>
    </source>
</evidence>
<dbReference type="InterPro" id="IPR021109">
    <property type="entry name" value="Peptidase_aspartic_dom_sf"/>
</dbReference>
<name>A0A8J2I4R1_9PLEO</name>
<evidence type="ECO:0000313" key="2">
    <source>
        <dbReference type="EMBL" id="CAG5159039.1"/>
    </source>
</evidence>
<dbReference type="GeneID" id="67017153"/>
<protein>
    <submittedName>
        <fullName evidence="2">Uncharacterized protein</fullName>
    </submittedName>
</protein>
<dbReference type="Pfam" id="PF13650">
    <property type="entry name" value="Asp_protease_2"/>
    <property type="match status" value="1"/>
</dbReference>
<dbReference type="RefSeq" id="XP_043168935.1">
    <property type="nucleotide sequence ID" value="XM_043313000.1"/>
</dbReference>
<dbReference type="AlphaFoldDB" id="A0A8J2I4R1"/>
<proteinExistence type="predicted"/>
<evidence type="ECO:0000313" key="3">
    <source>
        <dbReference type="Proteomes" id="UP000676310"/>
    </source>
</evidence>
<dbReference type="CDD" id="cd00303">
    <property type="entry name" value="retropepsin_like"/>
    <property type="match status" value="2"/>
</dbReference>
<gene>
    <name evidence="2" type="ORF">ALTATR162_LOCUS5381</name>
</gene>
<sequence>MSCDDDLEREFRIPGFLDSGHPVDALGDTGANRNAMHETFVRKRGYDIDREAASTVRVGQGTVKTIGVVRVPFRFRDETTSYSFTFHVLPKCPQDVILGSTFLRLTRTFLSAKNFARRVFDRTVTRMSQYYNMLYLGNSGPRFIGTIGGRPHQVLADTGSKVLIMDEGFVRSRGLPIIDTEEYRIKLRFADGSAAHTSGMTQGVIWQFGPTKEGKSFLLDFYILKDAPSDVILSENFLLRDTKAFIEYSDYLLDDYEEEEDQEQGCVFVIRKETSLQYKGHYNGADQLCSDVAWDQEKDLRRNEDYRISVIQDAAVRAEAEAAERLRRRQWENAYIVTQTAQAGPTSTTIQNPPGVPGGASQSPPTAQQSSGGTDQNQILGHRRVRKFWKTSGFSMSHYLGVCVNWKPW</sequence>
<dbReference type="SUPFAM" id="SSF50630">
    <property type="entry name" value="Acid proteases"/>
    <property type="match status" value="1"/>
</dbReference>
<feature type="region of interest" description="Disordered" evidence="1">
    <location>
        <begin position="342"/>
        <end position="381"/>
    </location>
</feature>
<dbReference type="Proteomes" id="UP000676310">
    <property type="component" value="Unassembled WGS sequence"/>
</dbReference>
<keyword evidence="3" id="KW-1185">Reference proteome</keyword>
<reference evidence="2" key="1">
    <citation type="submission" date="2021-05" db="EMBL/GenBank/DDBJ databases">
        <authorList>
            <person name="Stam R."/>
        </authorList>
    </citation>
    <scope>NUCLEOTIDE SEQUENCE</scope>
    <source>
        <strain evidence="2">CS162</strain>
    </source>
</reference>
<dbReference type="OrthoDB" id="6079484at2759"/>
<accession>A0A8J2I4R1</accession>
<feature type="compositionally biased region" description="Polar residues" evidence="1">
    <location>
        <begin position="342"/>
        <end position="352"/>
    </location>
</feature>